<evidence type="ECO:0000256" key="4">
    <source>
        <dbReference type="ARBA" id="ARBA00022475"/>
    </source>
</evidence>
<keyword evidence="7" id="KW-0653">Protein transport</keyword>
<keyword evidence="6" id="KW-0812">Transmembrane</keyword>
<organism evidence="12 13">
    <name type="scientific">Sphingomonas panacisoli</name>
    <dbReference type="NCBI Taxonomy" id="1813879"/>
    <lineage>
        <taxon>Bacteria</taxon>
        <taxon>Pseudomonadati</taxon>
        <taxon>Pseudomonadota</taxon>
        <taxon>Alphaproteobacteria</taxon>
        <taxon>Sphingomonadales</taxon>
        <taxon>Sphingomonadaceae</taxon>
        <taxon>Sphingomonas</taxon>
    </lineage>
</organism>
<evidence type="ECO:0000256" key="6">
    <source>
        <dbReference type="ARBA" id="ARBA00022692"/>
    </source>
</evidence>
<evidence type="ECO:0000256" key="8">
    <source>
        <dbReference type="ARBA" id="ARBA00022989"/>
    </source>
</evidence>
<evidence type="ECO:0000256" key="2">
    <source>
        <dbReference type="ARBA" id="ARBA00006555"/>
    </source>
</evidence>
<dbReference type="EMBL" id="CP042306">
    <property type="protein sequence ID" value="QDZ08979.1"/>
    <property type="molecule type" value="Genomic_DNA"/>
</dbReference>
<evidence type="ECO:0000256" key="10">
    <source>
        <dbReference type="SAM" id="MobiDB-lite"/>
    </source>
</evidence>
<keyword evidence="4" id="KW-1003">Cell membrane</keyword>
<evidence type="ECO:0000256" key="5">
    <source>
        <dbReference type="ARBA" id="ARBA00022519"/>
    </source>
</evidence>
<dbReference type="InterPro" id="IPR006260">
    <property type="entry name" value="TonB/TolA_C"/>
</dbReference>
<evidence type="ECO:0000256" key="7">
    <source>
        <dbReference type="ARBA" id="ARBA00022927"/>
    </source>
</evidence>
<gene>
    <name evidence="12" type="ORF">FPZ24_01140</name>
</gene>
<keyword evidence="8" id="KW-1133">Transmembrane helix</keyword>
<feature type="compositionally biased region" description="Pro residues" evidence="10">
    <location>
        <begin position="40"/>
        <end position="52"/>
    </location>
</feature>
<dbReference type="InterPro" id="IPR037682">
    <property type="entry name" value="TonB_C"/>
</dbReference>
<dbReference type="KEGG" id="spai:FPZ24_01140"/>
<comment type="subcellular location">
    <subcellularLocation>
        <location evidence="1">Cell inner membrane</location>
        <topology evidence="1">Single-pass membrane protein</topology>
        <orientation evidence="1">Periplasmic side</orientation>
    </subcellularLocation>
</comment>
<dbReference type="AlphaFoldDB" id="A0A5B8LLX7"/>
<evidence type="ECO:0000256" key="3">
    <source>
        <dbReference type="ARBA" id="ARBA00022448"/>
    </source>
</evidence>
<dbReference type="GO" id="GO:0015031">
    <property type="term" value="P:protein transport"/>
    <property type="evidence" value="ECO:0007669"/>
    <property type="project" value="UniProtKB-KW"/>
</dbReference>
<dbReference type="PANTHER" id="PTHR33446">
    <property type="entry name" value="PROTEIN TONB-RELATED"/>
    <property type="match status" value="1"/>
</dbReference>
<dbReference type="GO" id="GO:0055085">
    <property type="term" value="P:transmembrane transport"/>
    <property type="evidence" value="ECO:0007669"/>
    <property type="project" value="InterPro"/>
</dbReference>
<dbReference type="PROSITE" id="PS52015">
    <property type="entry name" value="TONB_CTD"/>
    <property type="match status" value="1"/>
</dbReference>
<dbReference type="SUPFAM" id="SSF74653">
    <property type="entry name" value="TolA/TonB C-terminal domain"/>
    <property type="match status" value="1"/>
</dbReference>
<dbReference type="Pfam" id="PF03544">
    <property type="entry name" value="TonB_C"/>
    <property type="match status" value="1"/>
</dbReference>
<evidence type="ECO:0000313" key="12">
    <source>
        <dbReference type="EMBL" id="QDZ08979.1"/>
    </source>
</evidence>
<feature type="domain" description="TonB C-terminal" evidence="11">
    <location>
        <begin position="110"/>
        <end position="202"/>
    </location>
</feature>
<keyword evidence="3" id="KW-0813">Transport</keyword>
<evidence type="ECO:0000256" key="1">
    <source>
        <dbReference type="ARBA" id="ARBA00004383"/>
    </source>
</evidence>
<dbReference type="OrthoDB" id="1685233at2"/>
<keyword evidence="13" id="KW-1185">Reference proteome</keyword>
<dbReference type="GO" id="GO:0005886">
    <property type="term" value="C:plasma membrane"/>
    <property type="evidence" value="ECO:0007669"/>
    <property type="project" value="UniProtKB-SubCell"/>
</dbReference>
<proteinExistence type="inferred from homology"/>
<evidence type="ECO:0000259" key="11">
    <source>
        <dbReference type="PROSITE" id="PS52015"/>
    </source>
</evidence>
<dbReference type="Gene3D" id="3.30.1150.10">
    <property type="match status" value="1"/>
</dbReference>
<dbReference type="NCBIfam" id="TIGR01352">
    <property type="entry name" value="tonB_Cterm"/>
    <property type="match status" value="1"/>
</dbReference>
<dbReference type="Proteomes" id="UP000315673">
    <property type="component" value="Chromosome"/>
</dbReference>
<reference evidence="12 13" key="1">
    <citation type="submission" date="2019-07" db="EMBL/GenBank/DDBJ databases">
        <title>Full genome sequence of Sphingomonas sp. 4R-6-7(HKS19).</title>
        <authorList>
            <person name="Im W.-T."/>
        </authorList>
    </citation>
    <scope>NUCLEOTIDE SEQUENCE [LARGE SCALE GENOMIC DNA]</scope>
    <source>
        <strain evidence="12 13">HKS19</strain>
    </source>
</reference>
<sequence>MTLALAMTALPIVGLIITTQADKIAKILHPPITIIDITPPKDPPPDPQPQPRTPSSIKETTVVPPVLPTLPSENPIRTTTDPGPIAPILPIADPGPTVTPVTPPKPKIVDTIYDIRYTSALQPPYPAAEIRAGNVGRVVIRVLVGTDGRVKQVERVSAASDAFFAAAEKQALTKWRFKPATSDGTPIEQWKTMALRFELQEQ</sequence>
<keyword evidence="5" id="KW-0997">Cell inner membrane</keyword>
<keyword evidence="9" id="KW-0472">Membrane</keyword>
<comment type="similarity">
    <text evidence="2">Belongs to the TonB family.</text>
</comment>
<name>A0A5B8LLX7_9SPHN</name>
<dbReference type="InterPro" id="IPR051045">
    <property type="entry name" value="TonB-dependent_transducer"/>
</dbReference>
<feature type="region of interest" description="Disordered" evidence="10">
    <location>
        <begin position="35"/>
        <end position="78"/>
    </location>
</feature>
<protein>
    <submittedName>
        <fullName evidence="12">TonB family protein</fullName>
    </submittedName>
</protein>
<evidence type="ECO:0000313" key="13">
    <source>
        <dbReference type="Proteomes" id="UP000315673"/>
    </source>
</evidence>
<evidence type="ECO:0000256" key="9">
    <source>
        <dbReference type="ARBA" id="ARBA00023136"/>
    </source>
</evidence>
<accession>A0A5B8LLX7</accession>